<feature type="domain" description="ABC transmembrane type-1" evidence="9">
    <location>
        <begin position="20"/>
        <end position="220"/>
    </location>
</feature>
<keyword evidence="2 8" id="KW-0813">Transport</keyword>
<accession>A0A0R2DRR0</accession>
<evidence type="ECO:0000256" key="4">
    <source>
        <dbReference type="ARBA" id="ARBA00022692"/>
    </source>
</evidence>
<reference evidence="10 11" key="1">
    <citation type="journal article" date="2015" name="Genome Announc.">
        <title>Expanding the biotechnology potential of lactobacilli through comparative genomics of 213 strains and associated genera.</title>
        <authorList>
            <person name="Sun Z."/>
            <person name="Harris H.M."/>
            <person name="McCann A."/>
            <person name="Guo C."/>
            <person name="Argimon S."/>
            <person name="Zhang W."/>
            <person name="Yang X."/>
            <person name="Jeffery I.B."/>
            <person name="Cooney J.C."/>
            <person name="Kagawa T.F."/>
            <person name="Liu W."/>
            <person name="Song Y."/>
            <person name="Salvetti E."/>
            <person name="Wrobel A."/>
            <person name="Rasinkangas P."/>
            <person name="Parkhill J."/>
            <person name="Rea M.C."/>
            <person name="O'Sullivan O."/>
            <person name="Ritari J."/>
            <person name="Douillard F.P."/>
            <person name="Paul Ross R."/>
            <person name="Yang R."/>
            <person name="Briner A.E."/>
            <person name="Felis G.E."/>
            <person name="de Vos W.M."/>
            <person name="Barrangou R."/>
            <person name="Klaenhammer T.R."/>
            <person name="Caufield P.W."/>
            <person name="Cui Y."/>
            <person name="Zhang H."/>
            <person name="O'Toole P.W."/>
        </authorList>
    </citation>
    <scope>NUCLEOTIDE SEQUENCE [LARGE SCALE GENOMIC DNA]</scope>
    <source>
        <strain evidence="10 11">DSM 21376</strain>
    </source>
</reference>
<feature type="transmembrane region" description="Helical" evidence="8">
    <location>
        <begin position="99"/>
        <end position="120"/>
    </location>
</feature>
<dbReference type="InterPro" id="IPR010065">
    <property type="entry name" value="AA_ABC_transptr_permease_3TM"/>
</dbReference>
<organism evidence="10 11">
    <name type="scientific">Liquorilactobacillus sucicola DSM 21376 = JCM 15457</name>
    <dbReference type="NCBI Taxonomy" id="1423806"/>
    <lineage>
        <taxon>Bacteria</taxon>
        <taxon>Bacillati</taxon>
        <taxon>Bacillota</taxon>
        <taxon>Bacilli</taxon>
        <taxon>Lactobacillales</taxon>
        <taxon>Lactobacillaceae</taxon>
        <taxon>Liquorilactobacillus</taxon>
    </lineage>
</organism>
<dbReference type="InterPro" id="IPR043429">
    <property type="entry name" value="ArtM/GltK/GlnP/TcyL/YhdX-like"/>
</dbReference>
<comment type="caution">
    <text evidence="10">The sequence shown here is derived from an EMBL/GenBank/DDBJ whole genome shotgun (WGS) entry which is preliminary data.</text>
</comment>
<dbReference type="PROSITE" id="PS50928">
    <property type="entry name" value="ABC_TM1"/>
    <property type="match status" value="1"/>
</dbReference>
<protein>
    <submittedName>
        <fullName evidence="10">Amino acid ABC transporter permease</fullName>
    </submittedName>
</protein>
<keyword evidence="3" id="KW-1003">Cell membrane</keyword>
<keyword evidence="6 8" id="KW-1133">Transmembrane helix</keyword>
<evidence type="ECO:0000256" key="3">
    <source>
        <dbReference type="ARBA" id="ARBA00022475"/>
    </source>
</evidence>
<dbReference type="Proteomes" id="UP000050961">
    <property type="component" value="Unassembled WGS sequence"/>
</dbReference>
<feature type="transmembrane region" description="Helical" evidence="8">
    <location>
        <begin position="20"/>
        <end position="44"/>
    </location>
</feature>
<evidence type="ECO:0000313" key="11">
    <source>
        <dbReference type="Proteomes" id="UP000050961"/>
    </source>
</evidence>
<dbReference type="EMBL" id="AYZF01000008">
    <property type="protein sequence ID" value="KRN06696.1"/>
    <property type="molecule type" value="Genomic_DNA"/>
</dbReference>
<dbReference type="Gene3D" id="1.10.3720.10">
    <property type="entry name" value="MetI-like"/>
    <property type="match status" value="1"/>
</dbReference>
<evidence type="ECO:0000313" key="10">
    <source>
        <dbReference type="EMBL" id="KRN06696.1"/>
    </source>
</evidence>
<evidence type="ECO:0000256" key="1">
    <source>
        <dbReference type="ARBA" id="ARBA00004651"/>
    </source>
</evidence>
<evidence type="ECO:0000256" key="6">
    <source>
        <dbReference type="ARBA" id="ARBA00022989"/>
    </source>
</evidence>
<dbReference type="PANTHER" id="PTHR30614">
    <property type="entry name" value="MEMBRANE COMPONENT OF AMINO ACID ABC TRANSPORTER"/>
    <property type="match status" value="1"/>
</dbReference>
<evidence type="ECO:0000256" key="5">
    <source>
        <dbReference type="ARBA" id="ARBA00022970"/>
    </source>
</evidence>
<dbReference type="PANTHER" id="PTHR30614:SF0">
    <property type="entry name" value="L-CYSTINE TRANSPORT SYSTEM PERMEASE PROTEIN TCYL"/>
    <property type="match status" value="1"/>
</dbReference>
<dbReference type="NCBIfam" id="TIGR01726">
    <property type="entry name" value="HEQRo_perm_3TM"/>
    <property type="match status" value="1"/>
</dbReference>
<dbReference type="STRING" id="1423806.FD15_GL000249"/>
<dbReference type="AlphaFoldDB" id="A0A0R2DRR0"/>
<comment type="subcellular location">
    <subcellularLocation>
        <location evidence="1 8">Cell membrane</location>
        <topology evidence="1 8">Multi-pass membrane protein</topology>
    </subcellularLocation>
</comment>
<dbReference type="PATRIC" id="fig|1423806.3.peg.254"/>
<evidence type="ECO:0000256" key="2">
    <source>
        <dbReference type="ARBA" id="ARBA00022448"/>
    </source>
</evidence>
<proteinExistence type="inferred from homology"/>
<dbReference type="CDD" id="cd06261">
    <property type="entry name" value="TM_PBP2"/>
    <property type="match status" value="1"/>
</dbReference>
<feature type="transmembrane region" description="Helical" evidence="8">
    <location>
        <begin position="195"/>
        <end position="216"/>
    </location>
</feature>
<keyword evidence="5" id="KW-0029">Amino-acid transport</keyword>
<feature type="transmembrane region" description="Helical" evidence="8">
    <location>
        <begin position="56"/>
        <end position="79"/>
    </location>
</feature>
<sequence length="232" mass="25763">MGWRKMSLFWTDLGQIVPNALQTLYIAAWSIIVGILGGGVVSYIRIKKIPVLSLVVQIYLSFARSVPMIVVLYVCYYALPNLTAGLVAEQGIRVPKSIIAVFALSLFSSAYFGESFRSAYFSVGKLQMEAALASNLSKWSALKRIILPQAAFFALPNVFNTVMDIIKGTAIIYNIGLLEITGKSILVGSMTYQYIPAYFAAWVIYIAIYIIVNIGFKFIINKLNFKGEEVRL</sequence>
<dbReference type="GO" id="GO:0043190">
    <property type="term" value="C:ATP-binding cassette (ABC) transporter complex"/>
    <property type="evidence" value="ECO:0007669"/>
    <property type="project" value="InterPro"/>
</dbReference>
<keyword evidence="11" id="KW-1185">Reference proteome</keyword>
<dbReference type="InterPro" id="IPR035906">
    <property type="entry name" value="MetI-like_sf"/>
</dbReference>
<dbReference type="GO" id="GO:0006865">
    <property type="term" value="P:amino acid transport"/>
    <property type="evidence" value="ECO:0007669"/>
    <property type="project" value="UniProtKB-KW"/>
</dbReference>
<keyword evidence="7 8" id="KW-0472">Membrane</keyword>
<gene>
    <name evidence="10" type="ORF">FD15_GL000249</name>
</gene>
<keyword evidence="4 8" id="KW-0812">Transmembrane</keyword>
<dbReference type="SUPFAM" id="SSF161098">
    <property type="entry name" value="MetI-like"/>
    <property type="match status" value="1"/>
</dbReference>
<name>A0A0R2DRR0_9LACO</name>
<dbReference type="InterPro" id="IPR000515">
    <property type="entry name" value="MetI-like"/>
</dbReference>
<dbReference type="eggNOG" id="COG0765">
    <property type="taxonomic scope" value="Bacteria"/>
</dbReference>
<evidence type="ECO:0000256" key="7">
    <source>
        <dbReference type="ARBA" id="ARBA00023136"/>
    </source>
</evidence>
<dbReference type="Pfam" id="PF00528">
    <property type="entry name" value="BPD_transp_1"/>
    <property type="match status" value="1"/>
</dbReference>
<dbReference type="GO" id="GO:0022857">
    <property type="term" value="F:transmembrane transporter activity"/>
    <property type="evidence" value="ECO:0007669"/>
    <property type="project" value="InterPro"/>
</dbReference>
<evidence type="ECO:0000259" key="9">
    <source>
        <dbReference type="PROSITE" id="PS50928"/>
    </source>
</evidence>
<comment type="similarity">
    <text evidence="8">Belongs to the binding-protein-dependent transport system permease family.</text>
</comment>
<evidence type="ECO:0000256" key="8">
    <source>
        <dbReference type="RuleBase" id="RU363032"/>
    </source>
</evidence>